<dbReference type="Proteomes" id="UP000693972">
    <property type="component" value="Unassembled WGS sequence"/>
</dbReference>
<dbReference type="EMBL" id="CP078073">
    <property type="protein sequence ID" value="QXL86233.1"/>
    <property type="molecule type" value="Genomic_DNA"/>
</dbReference>
<dbReference type="PANTHER" id="PTHR46211:SF14">
    <property type="entry name" value="GLYCEROPHOSPHODIESTER PHOSPHODIESTERASE"/>
    <property type="match status" value="1"/>
</dbReference>
<dbReference type="GO" id="GO:0006629">
    <property type="term" value="P:lipid metabolic process"/>
    <property type="evidence" value="ECO:0007669"/>
    <property type="project" value="InterPro"/>
</dbReference>
<accession>A0A975TS14</accession>
<gene>
    <name evidence="2" type="ORF">KUL25_12170</name>
</gene>
<dbReference type="InterPro" id="IPR017946">
    <property type="entry name" value="PLC-like_Pdiesterase_TIM-brl"/>
</dbReference>
<reference evidence="2 3" key="1">
    <citation type="submission" date="2021-07" db="EMBL/GenBank/DDBJ databases">
        <title>Karlodiniumbacter phycospheric gen. nov., sp. nov., a phycosphere bacterium isolated from karlodinium veneficum.</title>
        <authorList>
            <person name="Peng Y."/>
            <person name="Jiang L."/>
            <person name="Lee J."/>
        </authorList>
    </citation>
    <scope>NUCLEOTIDE SEQUENCE</scope>
    <source>
        <strain evidence="2 3">N5</strain>
    </source>
</reference>
<dbReference type="EMBL" id="JAIMBW010000001">
    <property type="protein sequence ID" value="MBY4893518.1"/>
    <property type="molecule type" value="Genomic_DNA"/>
</dbReference>
<dbReference type="Gene3D" id="3.20.20.190">
    <property type="entry name" value="Phosphatidylinositol (PI) phosphodiesterase"/>
    <property type="match status" value="1"/>
</dbReference>
<evidence type="ECO:0000259" key="1">
    <source>
        <dbReference type="PROSITE" id="PS51704"/>
    </source>
</evidence>
<dbReference type="RefSeq" id="WP_257893193.1">
    <property type="nucleotide sequence ID" value="NZ_JAIMBW010000001.1"/>
</dbReference>
<keyword evidence="3" id="KW-1185">Reference proteome</keyword>
<feature type="domain" description="GP-PDE" evidence="1">
    <location>
        <begin position="11"/>
        <end position="260"/>
    </location>
</feature>
<dbReference type="PROSITE" id="PS51704">
    <property type="entry name" value="GP_PDE"/>
    <property type="match status" value="1"/>
</dbReference>
<protein>
    <recommendedName>
        <fullName evidence="1">GP-PDE domain-containing protein</fullName>
    </recommendedName>
</protein>
<evidence type="ECO:0000313" key="3">
    <source>
        <dbReference type="Proteomes" id="UP000693972"/>
    </source>
</evidence>
<dbReference type="AlphaFoldDB" id="A0A975TS14"/>
<dbReference type="Pfam" id="PF03009">
    <property type="entry name" value="GDPD"/>
    <property type="match status" value="1"/>
</dbReference>
<proteinExistence type="predicted"/>
<dbReference type="InterPro" id="IPR030395">
    <property type="entry name" value="GP_PDE_dom"/>
</dbReference>
<name>A0A975TS14_9RHOB</name>
<organism evidence="2">
    <name type="scientific">Gymnodinialimonas phycosphaerae</name>
    <dbReference type="NCBI Taxonomy" id="2841589"/>
    <lineage>
        <taxon>Bacteria</taxon>
        <taxon>Pseudomonadati</taxon>
        <taxon>Pseudomonadota</taxon>
        <taxon>Alphaproteobacteria</taxon>
        <taxon>Rhodobacterales</taxon>
        <taxon>Paracoccaceae</taxon>
        <taxon>Gymnodinialimonas</taxon>
    </lineage>
</organism>
<evidence type="ECO:0000313" key="2">
    <source>
        <dbReference type="EMBL" id="QXL86233.1"/>
    </source>
</evidence>
<sequence>MQWDFATNGFVHVCGHRGHSVGAPENTVAAFLATRAHGGTTAEIDTVLTADGEIVLMHDLSVDRTTDGSGIVADIPLEAIRQLDAGGWFAPAFAGEPVLTLTEALAVARDLDLGFEVEIKERRNLPHYAKRLAEVLEDPADRARVMMISFDHVSLRWLKTQIPGITTGGIVHARHGDPVQVAVSARLDELCIDLSVWDAGNAMRLHEAGVVNRCHAYSPTVIERITLAGLDPRPSLKDALAAGAIDTLSSDDVGWVAALVAEAGVAPPRDIDA</sequence>
<dbReference type="GO" id="GO:0008081">
    <property type="term" value="F:phosphoric diester hydrolase activity"/>
    <property type="evidence" value="ECO:0007669"/>
    <property type="project" value="InterPro"/>
</dbReference>
<dbReference type="SUPFAM" id="SSF51695">
    <property type="entry name" value="PLC-like phosphodiesterases"/>
    <property type="match status" value="1"/>
</dbReference>
<dbReference type="PANTHER" id="PTHR46211">
    <property type="entry name" value="GLYCEROPHOSPHORYL DIESTER PHOSPHODIESTERASE"/>
    <property type="match status" value="1"/>
</dbReference>